<evidence type="ECO:0000256" key="7">
    <source>
        <dbReference type="ARBA" id="ARBA00023172"/>
    </source>
</evidence>
<evidence type="ECO:0000256" key="9">
    <source>
        <dbReference type="HAMAP-Rule" id="MF_01808"/>
    </source>
</evidence>
<evidence type="ECO:0000256" key="1">
    <source>
        <dbReference type="ARBA" id="ARBA00004496"/>
    </source>
</evidence>
<evidence type="ECO:0000259" key="11">
    <source>
        <dbReference type="PROSITE" id="PS51898"/>
    </source>
</evidence>
<gene>
    <name evidence="9" type="primary">xerC</name>
    <name evidence="13" type="ORF">KS407_02505</name>
</gene>
<evidence type="ECO:0000259" key="12">
    <source>
        <dbReference type="PROSITE" id="PS51900"/>
    </source>
</evidence>
<dbReference type="PROSITE" id="PS51898">
    <property type="entry name" value="TYR_RECOMBINASE"/>
    <property type="match status" value="1"/>
</dbReference>
<comment type="caution">
    <text evidence="9">Lacks conserved residue(s) required for the propagation of feature annotation.</text>
</comment>
<feature type="active site" evidence="9">
    <location>
        <position position="267"/>
    </location>
</feature>
<keyword evidence="7 9" id="KW-0233">DNA recombination</keyword>
<evidence type="ECO:0000256" key="10">
    <source>
        <dbReference type="SAM" id="MobiDB-lite"/>
    </source>
</evidence>
<name>A0ABS6JP15_9BACI</name>
<feature type="domain" description="Core-binding (CB)" evidence="12">
    <location>
        <begin position="1"/>
        <end position="84"/>
    </location>
</feature>
<feature type="active site" evidence="9">
    <location>
        <position position="145"/>
    </location>
</feature>
<dbReference type="NCBIfam" id="NF001399">
    <property type="entry name" value="PRK00283.1"/>
    <property type="match status" value="1"/>
</dbReference>
<dbReference type="HAMAP" id="MF_01808">
    <property type="entry name" value="Recomb_XerC_XerD"/>
    <property type="match status" value="1"/>
</dbReference>
<dbReference type="InterPro" id="IPR044068">
    <property type="entry name" value="CB"/>
</dbReference>
<keyword evidence="4 9" id="KW-0159">Chromosome partition</keyword>
<evidence type="ECO:0000313" key="13">
    <source>
        <dbReference type="EMBL" id="MBU9720309.1"/>
    </source>
</evidence>
<feature type="domain" description="Tyr recombinase" evidence="11">
    <location>
        <begin position="105"/>
        <end position="289"/>
    </location>
</feature>
<dbReference type="InterPro" id="IPR002104">
    <property type="entry name" value="Integrase_catalytic"/>
</dbReference>
<dbReference type="PANTHER" id="PTHR30349:SF77">
    <property type="entry name" value="TYROSINE RECOMBINASE XERC"/>
    <property type="match status" value="1"/>
</dbReference>
<evidence type="ECO:0000256" key="6">
    <source>
        <dbReference type="ARBA" id="ARBA00023125"/>
    </source>
</evidence>
<evidence type="ECO:0000256" key="3">
    <source>
        <dbReference type="ARBA" id="ARBA00022618"/>
    </source>
</evidence>
<dbReference type="Proteomes" id="UP000790580">
    <property type="component" value="Unassembled WGS sequence"/>
</dbReference>
<dbReference type="InterPro" id="IPR004107">
    <property type="entry name" value="Integrase_SAM-like_N"/>
</dbReference>
<organism evidence="13 14">
    <name type="scientific">Evansella alkalicola</name>
    <dbReference type="NCBI Taxonomy" id="745819"/>
    <lineage>
        <taxon>Bacteria</taxon>
        <taxon>Bacillati</taxon>
        <taxon>Bacillota</taxon>
        <taxon>Bacilli</taxon>
        <taxon>Bacillales</taxon>
        <taxon>Bacillaceae</taxon>
        <taxon>Evansella</taxon>
    </lineage>
</organism>
<feature type="active site" description="O-(3'-phospho-DNA)-tyrosine intermediate" evidence="9">
    <location>
        <position position="276"/>
    </location>
</feature>
<dbReference type="InterPro" id="IPR023009">
    <property type="entry name" value="Tyrosine_recombinase_XerC/XerD"/>
</dbReference>
<dbReference type="Pfam" id="PF00589">
    <property type="entry name" value="Phage_integrase"/>
    <property type="match status" value="1"/>
</dbReference>
<evidence type="ECO:0000313" key="14">
    <source>
        <dbReference type="Proteomes" id="UP000790580"/>
    </source>
</evidence>
<dbReference type="EMBL" id="JAHQCR010000016">
    <property type="protein sequence ID" value="MBU9720309.1"/>
    <property type="molecule type" value="Genomic_DNA"/>
</dbReference>
<protein>
    <recommendedName>
        <fullName evidence="9">Tyrosine recombinase XerC</fullName>
    </recommendedName>
</protein>
<keyword evidence="5 9" id="KW-0229">DNA integration</keyword>
<dbReference type="InterPro" id="IPR010998">
    <property type="entry name" value="Integrase_recombinase_N"/>
</dbReference>
<dbReference type="Gene3D" id="1.10.150.130">
    <property type="match status" value="1"/>
</dbReference>
<comment type="caution">
    <text evidence="13">The sequence shown here is derived from an EMBL/GenBank/DDBJ whole genome shotgun (WGS) entry which is preliminary data.</text>
</comment>
<keyword evidence="3 9" id="KW-0132">Cell division</keyword>
<evidence type="ECO:0000256" key="5">
    <source>
        <dbReference type="ARBA" id="ARBA00022908"/>
    </source>
</evidence>
<dbReference type="PANTHER" id="PTHR30349">
    <property type="entry name" value="PHAGE INTEGRASE-RELATED"/>
    <property type="match status" value="1"/>
</dbReference>
<dbReference type="PROSITE" id="PS51900">
    <property type="entry name" value="CB"/>
    <property type="match status" value="1"/>
</dbReference>
<dbReference type="InterPro" id="IPR013762">
    <property type="entry name" value="Integrase-like_cat_sf"/>
</dbReference>
<dbReference type="Pfam" id="PF02899">
    <property type="entry name" value="Phage_int_SAM_1"/>
    <property type="match status" value="1"/>
</dbReference>
<dbReference type="RefSeq" id="WP_088075703.1">
    <property type="nucleotide sequence ID" value="NZ_JAHQCR010000016.1"/>
</dbReference>
<feature type="region of interest" description="Disordered" evidence="10">
    <location>
        <begin position="269"/>
        <end position="295"/>
    </location>
</feature>
<keyword evidence="6 9" id="KW-0238">DNA-binding</keyword>
<proteinExistence type="inferred from homology"/>
<dbReference type="CDD" id="cd00798">
    <property type="entry name" value="INT_XerDC_C"/>
    <property type="match status" value="1"/>
</dbReference>
<dbReference type="InterPro" id="IPR050090">
    <property type="entry name" value="Tyrosine_recombinase_XerCD"/>
</dbReference>
<evidence type="ECO:0000256" key="4">
    <source>
        <dbReference type="ARBA" id="ARBA00022829"/>
    </source>
</evidence>
<dbReference type="SUPFAM" id="SSF56349">
    <property type="entry name" value="DNA breaking-rejoining enzymes"/>
    <property type="match status" value="1"/>
</dbReference>
<dbReference type="Gene3D" id="1.10.443.10">
    <property type="entry name" value="Intergrase catalytic core"/>
    <property type="match status" value="1"/>
</dbReference>
<feature type="active site" evidence="9">
    <location>
        <position position="244"/>
    </location>
</feature>
<accession>A0ABS6JP15</accession>
<evidence type="ECO:0000256" key="8">
    <source>
        <dbReference type="ARBA" id="ARBA00023306"/>
    </source>
</evidence>
<keyword evidence="14" id="KW-1185">Reference proteome</keyword>
<comment type="similarity">
    <text evidence="9">Belongs to the 'phage' integrase family. XerC subfamily.</text>
</comment>
<comment type="subcellular location">
    <subcellularLocation>
        <location evidence="1 9">Cytoplasm</location>
    </subcellularLocation>
</comment>
<feature type="active site" evidence="9">
    <location>
        <position position="169"/>
    </location>
</feature>
<dbReference type="InterPro" id="IPR011010">
    <property type="entry name" value="DNA_brk_join_enz"/>
</dbReference>
<reference evidence="13 14" key="1">
    <citation type="submission" date="2021-06" db="EMBL/GenBank/DDBJ databases">
        <title>Bacillus sp. RD4P76, an endophyte from a halophyte.</title>
        <authorList>
            <person name="Sun J.-Q."/>
        </authorList>
    </citation>
    <scope>NUCLEOTIDE SEQUENCE [LARGE SCALE GENOMIC DNA]</scope>
    <source>
        <strain evidence="13 14">JCM 17098</strain>
    </source>
</reference>
<keyword evidence="2 9" id="KW-0963">Cytoplasm</keyword>
<keyword evidence="8 9" id="KW-0131">Cell cycle</keyword>
<evidence type="ECO:0000256" key="2">
    <source>
        <dbReference type="ARBA" id="ARBA00022490"/>
    </source>
</evidence>
<comment type="subunit">
    <text evidence="9">Forms a cyclic heterotetrameric complex composed of two molecules of XerC and two molecules of XerD.</text>
</comment>
<comment type="function">
    <text evidence="9">Site-specific tyrosine recombinase, which acts by catalyzing the cutting and rejoining of the recombining DNA molecules. The XerC-XerD complex is essential to convert dimers of the bacterial chromosome into monomers to permit their segregation at cell division. It also contributes to the segregational stability of plasmids.</text>
</comment>
<sequence length="295" mass="33972">MNQEWVKQFIQYLQIEKGVSVHTIKNYQRDINDFYYFFESRTTNVEHTYTEVREYLNDLIYRAYSRKSIARRVSALRSFYKYLLKEGAVSQNPFNMIAVSNSRKGSPPVFAEKEINSLFDSIDTTEALGKRNLALIELLYATGIRVSECVDLNISDYDKDIGTIHVNGKGRRERYVPVGSLAMEALENYLTNGRPKILQRISSEKALFLNYRGGRITDRGVRVVLSKLMENTSNIMKISPDVIRHTFATHMLNEGADFRTVQELLGHSTSSSTQRYAHGTKDRLTEVYRSSHPRA</sequence>